<dbReference type="InterPro" id="IPR043502">
    <property type="entry name" value="DNA/RNA_pol_sf"/>
</dbReference>
<evidence type="ECO:0008006" key="3">
    <source>
        <dbReference type="Google" id="ProtNLM"/>
    </source>
</evidence>
<accession>A0ABQ9GJY1</accession>
<protein>
    <recommendedName>
        <fullName evidence="3">Reverse transcriptase RNase H-like domain-containing protein</fullName>
    </recommendedName>
</protein>
<proteinExistence type="predicted"/>
<dbReference type="EMBL" id="JARBHB010000011">
    <property type="protein sequence ID" value="KAJ8872304.1"/>
    <property type="molecule type" value="Genomic_DNA"/>
</dbReference>
<organism evidence="1 2">
    <name type="scientific">Dryococelus australis</name>
    <dbReference type="NCBI Taxonomy" id="614101"/>
    <lineage>
        <taxon>Eukaryota</taxon>
        <taxon>Metazoa</taxon>
        <taxon>Ecdysozoa</taxon>
        <taxon>Arthropoda</taxon>
        <taxon>Hexapoda</taxon>
        <taxon>Insecta</taxon>
        <taxon>Pterygota</taxon>
        <taxon>Neoptera</taxon>
        <taxon>Polyneoptera</taxon>
        <taxon>Phasmatodea</taxon>
        <taxon>Verophasmatodea</taxon>
        <taxon>Anareolatae</taxon>
        <taxon>Phasmatidae</taxon>
        <taxon>Eurycanthinae</taxon>
        <taxon>Dryococelus</taxon>
    </lineage>
</organism>
<dbReference type="PANTHER" id="PTHR37984:SF5">
    <property type="entry name" value="PROTEIN NYNRIN-LIKE"/>
    <property type="match status" value="1"/>
</dbReference>
<dbReference type="Proteomes" id="UP001159363">
    <property type="component" value="Chromosome 10"/>
</dbReference>
<evidence type="ECO:0000313" key="1">
    <source>
        <dbReference type="EMBL" id="KAJ8872304.1"/>
    </source>
</evidence>
<dbReference type="InterPro" id="IPR050951">
    <property type="entry name" value="Retrovirus_Pol_polyprotein"/>
</dbReference>
<reference evidence="1 2" key="1">
    <citation type="submission" date="2023-02" db="EMBL/GenBank/DDBJ databases">
        <title>LHISI_Scaffold_Assembly.</title>
        <authorList>
            <person name="Stuart O.P."/>
            <person name="Cleave R."/>
            <person name="Magrath M.J.L."/>
            <person name="Mikheyev A.S."/>
        </authorList>
    </citation>
    <scope>NUCLEOTIDE SEQUENCE [LARGE SCALE GENOMIC DNA]</scope>
    <source>
        <strain evidence="1">Daus_M_001</strain>
        <tissue evidence="1">Leg muscle</tissue>
    </source>
</reference>
<comment type="caution">
    <text evidence="1">The sequence shown here is derived from an EMBL/GenBank/DDBJ whole genome shotgun (WGS) entry which is preliminary data.</text>
</comment>
<dbReference type="Gene3D" id="3.30.70.270">
    <property type="match status" value="1"/>
</dbReference>
<gene>
    <name evidence="1" type="ORF">PR048_025908</name>
</gene>
<dbReference type="PANTHER" id="PTHR37984">
    <property type="entry name" value="PROTEIN CBG26694"/>
    <property type="match status" value="1"/>
</dbReference>
<dbReference type="SUPFAM" id="SSF56672">
    <property type="entry name" value="DNA/RNA polymerases"/>
    <property type="match status" value="1"/>
</dbReference>
<sequence>MHTLMMTDAHMYALVIPEAIMETPAERLLLEMELDMRATVSVLPERIFQQQLQHLDWKPVSIQLNTYGGQGLPVLGQEMDNAQVEIELDWWETRGVIYPVMRSDWATPLVCMENANWEGEGGGVEVTYLGHVIDRTEVGPSDKLLRVIKEAPEITNKEELRAYCGLLNYYGQFIPQLSSKLSAFYELLKLNVPWDYIYGDKFILEMDHKPLTAIFGEWWGVPPMAAFEDFALSPVSGFTETTKYFAPIMDKPLLLADIGRATNWDSILARVKDFTTCGWPECNPDESVSPYFTKRTELTRLNYQIEDVLRSCHCCQSVQSSAIKKVPLHQWSWPTGKWQCIHVEFVLVGDRDLLVVVDAHSKWVEGFLIHYTMAEANEAKL</sequence>
<evidence type="ECO:0000313" key="2">
    <source>
        <dbReference type="Proteomes" id="UP001159363"/>
    </source>
</evidence>
<name>A0ABQ9GJY1_9NEOP</name>
<dbReference type="InterPro" id="IPR043128">
    <property type="entry name" value="Rev_trsase/Diguanyl_cyclase"/>
</dbReference>
<keyword evidence="2" id="KW-1185">Reference proteome</keyword>